<protein>
    <recommendedName>
        <fullName evidence="1">diguanylate cyclase</fullName>
        <ecNumber evidence="1">2.7.7.65</ecNumber>
    </recommendedName>
</protein>
<keyword evidence="5" id="KW-0548">Nucleotidyltransferase</keyword>
<organism evidence="5 6">
    <name type="scientific">Methylobacterium symbioticum</name>
    <dbReference type="NCBI Taxonomy" id="2584084"/>
    <lineage>
        <taxon>Bacteria</taxon>
        <taxon>Pseudomonadati</taxon>
        <taxon>Pseudomonadota</taxon>
        <taxon>Alphaproteobacteria</taxon>
        <taxon>Hyphomicrobiales</taxon>
        <taxon>Methylobacteriaceae</taxon>
        <taxon>Methylobacterium</taxon>
    </lineage>
</organism>
<dbReference type="RefSeq" id="WP_142582956.1">
    <property type="nucleotide sequence ID" value="NZ_CABFPH010000024.1"/>
</dbReference>
<evidence type="ECO:0000313" key="6">
    <source>
        <dbReference type="Proteomes" id="UP000410984"/>
    </source>
</evidence>
<proteinExistence type="predicted"/>
<dbReference type="PANTHER" id="PTHR45138">
    <property type="entry name" value="REGULATORY COMPONENTS OF SENSORY TRANSDUCTION SYSTEM"/>
    <property type="match status" value="1"/>
</dbReference>
<dbReference type="SUPFAM" id="SSF55073">
    <property type="entry name" value="Nucleotide cyclase"/>
    <property type="match status" value="1"/>
</dbReference>
<dbReference type="GO" id="GO:1902201">
    <property type="term" value="P:negative regulation of bacterial-type flagellum-dependent cell motility"/>
    <property type="evidence" value="ECO:0007669"/>
    <property type="project" value="TreeGrafter"/>
</dbReference>
<dbReference type="EMBL" id="CABFPH010000024">
    <property type="protein sequence ID" value="VUD71527.1"/>
    <property type="molecule type" value="Genomic_DNA"/>
</dbReference>
<keyword evidence="3" id="KW-1133">Transmembrane helix</keyword>
<feature type="transmembrane region" description="Helical" evidence="3">
    <location>
        <begin position="36"/>
        <end position="55"/>
    </location>
</feature>
<dbReference type="GO" id="GO:0043709">
    <property type="term" value="P:cell adhesion involved in single-species biofilm formation"/>
    <property type="evidence" value="ECO:0007669"/>
    <property type="project" value="TreeGrafter"/>
</dbReference>
<feature type="transmembrane region" description="Helical" evidence="3">
    <location>
        <begin position="12"/>
        <end position="29"/>
    </location>
</feature>
<dbReference type="Pfam" id="PF00990">
    <property type="entry name" value="GGDEF"/>
    <property type="match status" value="1"/>
</dbReference>
<dbReference type="SMART" id="SM00267">
    <property type="entry name" value="GGDEF"/>
    <property type="match status" value="1"/>
</dbReference>
<dbReference type="CDD" id="cd01949">
    <property type="entry name" value="GGDEF"/>
    <property type="match status" value="1"/>
</dbReference>
<gene>
    <name evidence="5" type="primary">adrA_2</name>
    <name evidence="5" type="ORF">MET9862_02109</name>
</gene>
<evidence type="ECO:0000256" key="1">
    <source>
        <dbReference type="ARBA" id="ARBA00012528"/>
    </source>
</evidence>
<dbReference type="AlphaFoldDB" id="A0A509EBB2"/>
<keyword evidence="3" id="KW-0472">Membrane</keyword>
<accession>A0A509EBB2</accession>
<feature type="domain" description="GGDEF" evidence="4">
    <location>
        <begin position="243"/>
        <end position="366"/>
    </location>
</feature>
<evidence type="ECO:0000256" key="2">
    <source>
        <dbReference type="ARBA" id="ARBA00034247"/>
    </source>
</evidence>
<keyword evidence="6" id="KW-1185">Reference proteome</keyword>
<dbReference type="Proteomes" id="UP000410984">
    <property type="component" value="Unassembled WGS sequence"/>
</dbReference>
<dbReference type="OrthoDB" id="9812260at2"/>
<dbReference type="InterPro" id="IPR043128">
    <property type="entry name" value="Rev_trsase/Diguanyl_cyclase"/>
</dbReference>
<reference evidence="5 6" key="1">
    <citation type="submission" date="2019-06" db="EMBL/GenBank/DDBJ databases">
        <authorList>
            <person name="Rodrigo-Torres L."/>
            <person name="Arahal R. D."/>
            <person name="Lucena T."/>
        </authorList>
    </citation>
    <scope>NUCLEOTIDE SEQUENCE [LARGE SCALE GENOMIC DNA]</scope>
    <source>
        <strain evidence="5 6">SB0023/3</strain>
    </source>
</reference>
<evidence type="ECO:0000256" key="3">
    <source>
        <dbReference type="SAM" id="Phobius"/>
    </source>
</evidence>
<dbReference type="InterPro" id="IPR000160">
    <property type="entry name" value="GGDEF_dom"/>
</dbReference>
<feature type="transmembrane region" description="Helical" evidence="3">
    <location>
        <begin position="94"/>
        <end position="113"/>
    </location>
</feature>
<keyword evidence="3" id="KW-0812">Transmembrane</keyword>
<feature type="transmembrane region" description="Helical" evidence="3">
    <location>
        <begin position="156"/>
        <end position="174"/>
    </location>
</feature>
<dbReference type="GO" id="GO:0005886">
    <property type="term" value="C:plasma membrane"/>
    <property type="evidence" value="ECO:0007669"/>
    <property type="project" value="TreeGrafter"/>
</dbReference>
<dbReference type="PANTHER" id="PTHR45138:SF9">
    <property type="entry name" value="DIGUANYLATE CYCLASE DGCM-RELATED"/>
    <property type="match status" value="1"/>
</dbReference>
<feature type="transmembrane region" description="Helical" evidence="3">
    <location>
        <begin position="61"/>
        <end position="82"/>
    </location>
</feature>
<feature type="transmembrane region" description="Helical" evidence="3">
    <location>
        <begin position="125"/>
        <end position="144"/>
    </location>
</feature>
<dbReference type="Gene3D" id="3.30.70.270">
    <property type="match status" value="1"/>
</dbReference>
<sequence length="366" mass="37967">MDVLPDLQTLRLCSLLASTAFAMVFLAFWQARRAELFWLHWAGSSLLYAGLMVGFSRVEHAAAVALLYALLAGTNILIISGVRAFDGRPAFRAWMLMPILATGLGFGLPAWLVPEPALAGTVSRIGGTALLASSSALAGATLAFEPQAQPSRGRRIAGFAILGYQPSYALAIVAEVSGWSEPNMAALLPMLSDQVLLGIMSLGLLAMPGERAQGALRDAALRDALTGAWNRAGLAARARLPAPDAAVILIDVDHFKAINDRHGHAAGDAVLVALVARIGALLPGPADTVARLGGDEFAVVLHGTTRPAAHRLAGEIRLAARRAAETPAWTVSLGVAMAEGADLAGALARADAALYAAKAAGRDRAA</sequence>
<evidence type="ECO:0000313" key="5">
    <source>
        <dbReference type="EMBL" id="VUD71527.1"/>
    </source>
</evidence>
<comment type="catalytic activity">
    <reaction evidence="2">
        <text>2 GTP = 3',3'-c-di-GMP + 2 diphosphate</text>
        <dbReference type="Rhea" id="RHEA:24898"/>
        <dbReference type="ChEBI" id="CHEBI:33019"/>
        <dbReference type="ChEBI" id="CHEBI:37565"/>
        <dbReference type="ChEBI" id="CHEBI:58805"/>
        <dbReference type="EC" id="2.7.7.65"/>
    </reaction>
</comment>
<dbReference type="GO" id="GO:0052621">
    <property type="term" value="F:diguanylate cyclase activity"/>
    <property type="evidence" value="ECO:0007669"/>
    <property type="project" value="UniProtKB-EC"/>
</dbReference>
<dbReference type="EC" id="2.7.7.65" evidence="1"/>
<evidence type="ECO:0000259" key="4">
    <source>
        <dbReference type="PROSITE" id="PS50887"/>
    </source>
</evidence>
<name>A0A509EBB2_9HYPH</name>
<dbReference type="PROSITE" id="PS50887">
    <property type="entry name" value="GGDEF"/>
    <property type="match status" value="1"/>
</dbReference>
<dbReference type="NCBIfam" id="TIGR00254">
    <property type="entry name" value="GGDEF"/>
    <property type="match status" value="1"/>
</dbReference>
<dbReference type="InterPro" id="IPR050469">
    <property type="entry name" value="Diguanylate_Cyclase"/>
</dbReference>
<dbReference type="InterPro" id="IPR029787">
    <property type="entry name" value="Nucleotide_cyclase"/>
</dbReference>
<keyword evidence="5" id="KW-0808">Transferase</keyword>